<comment type="caution">
    <text evidence="2">The sequence shown here is derived from an EMBL/GenBank/DDBJ whole genome shotgun (WGS) entry which is preliminary data.</text>
</comment>
<dbReference type="PATRIC" id="fig|1637975.4.peg.4964"/>
<keyword evidence="1" id="KW-0812">Transmembrane</keyword>
<dbReference type="Proteomes" id="UP000050996">
    <property type="component" value="Unassembled WGS sequence"/>
</dbReference>
<dbReference type="EMBL" id="LJIX01000006">
    <property type="protein sequence ID" value="KQL21423.1"/>
    <property type="molecule type" value="Genomic_DNA"/>
</dbReference>
<keyword evidence="1" id="KW-0472">Membrane</keyword>
<dbReference type="InterPro" id="IPR010398">
    <property type="entry name" value="DUF997"/>
</dbReference>
<keyword evidence="3" id="KW-1185">Reference proteome</keyword>
<evidence type="ECO:0000313" key="2">
    <source>
        <dbReference type="EMBL" id="KQL21423.1"/>
    </source>
</evidence>
<evidence type="ECO:0000256" key="1">
    <source>
        <dbReference type="SAM" id="Phobius"/>
    </source>
</evidence>
<dbReference type="PANTHER" id="PTHR39174">
    <property type="entry name" value="INNER MEMBRANE PROTEIN-RELATED"/>
    <property type="match status" value="1"/>
</dbReference>
<dbReference type="Pfam" id="PF06196">
    <property type="entry name" value="DUF997"/>
    <property type="match status" value="1"/>
</dbReference>
<sequence length="94" mass="10992">MKDQEEFIEDSRFAQCDKEMRVTMWLFVINILLVGGVSLWIGLNKPAASMSYILGFPAWFFWGGLVGNVIFCILPYFMVKFFYKDMSIEAEDER</sequence>
<dbReference type="PANTHER" id="PTHR39174:SF1">
    <property type="entry name" value="INNER MEMBRANE PROTEIN"/>
    <property type="match status" value="1"/>
</dbReference>
<protein>
    <recommendedName>
        <fullName evidence="4">Sodium:pantothenate symporter</fullName>
    </recommendedName>
</protein>
<dbReference type="STRING" id="1637975.AN957_24635"/>
<feature type="transmembrane region" description="Helical" evidence="1">
    <location>
        <begin position="59"/>
        <end position="79"/>
    </location>
</feature>
<feature type="transmembrane region" description="Helical" evidence="1">
    <location>
        <begin position="22"/>
        <end position="43"/>
    </location>
</feature>
<dbReference type="RefSeq" id="WP_053478649.1">
    <property type="nucleotide sequence ID" value="NZ_CP041305.1"/>
</dbReference>
<keyword evidence="1" id="KW-1133">Transmembrane helix</keyword>
<organism evidence="2 3">
    <name type="scientific">Cytobacillus solani</name>
    <dbReference type="NCBI Taxonomy" id="1637975"/>
    <lineage>
        <taxon>Bacteria</taxon>
        <taxon>Bacillati</taxon>
        <taxon>Bacillota</taxon>
        <taxon>Bacilli</taxon>
        <taxon>Bacillales</taxon>
        <taxon>Bacillaceae</taxon>
        <taxon>Cytobacillus</taxon>
    </lineage>
</organism>
<evidence type="ECO:0008006" key="4">
    <source>
        <dbReference type="Google" id="ProtNLM"/>
    </source>
</evidence>
<name>A0A0Q3VJV8_9BACI</name>
<evidence type="ECO:0000313" key="3">
    <source>
        <dbReference type="Proteomes" id="UP000050996"/>
    </source>
</evidence>
<dbReference type="AlphaFoldDB" id="A0A0Q3VJV8"/>
<gene>
    <name evidence="2" type="ORF">AN957_24635</name>
</gene>
<accession>A0A0Q3VJV8</accession>
<proteinExistence type="predicted"/>
<reference evidence="2 3" key="1">
    <citation type="submission" date="2015-09" db="EMBL/GenBank/DDBJ databases">
        <title>Genome sequencing project for genomic taxonomy and phylogenomics of Bacillus-like bacteria.</title>
        <authorList>
            <person name="Liu B."/>
            <person name="Wang J."/>
            <person name="Zhu Y."/>
            <person name="Liu G."/>
            <person name="Chen Q."/>
            <person name="Chen Z."/>
            <person name="Lan J."/>
            <person name="Che J."/>
            <person name="Ge C."/>
            <person name="Shi H."/>
            <person name="Pan Z."/>
            <person name="Liu X."/>
        </authorList>
    </citation>
    <scope>NUCLEOTIDE SEQUENCE [LARGE SCALE GENOMIC DNA]</scope>
    <source>
        <strain evidence="2 3">FJAT-18043</strain>
    </source>
</reference>